<evidence type="ECO:0000259" key="2">
    <source>
        <dbReference type="Pfam" id="PF13649"/>
    </source>
</evidence>
<dbReference type="HOGENOM" id="CLU_029174_0_0_1"/>
<dbReference type="InterPro" id="IPR041698">
    <property type="entry name" value="Methyltransf_25"/>
</dbReference>
<reference evidence="3 4" key="1">
    <citation type="journal article" date="2012" name="Science">
        <title>The Paleozoic origin of enzymatic lignin decomposition reconstructed from 31 fungal genomes.</title>
        <authorList>
            <person name="Floudas D."/>
            <person name="Binder M."/>
            <person name="Riley R."/>
            <person name="Barry K."/>
            <person name="Blanchette R.A."/>
            <person name="Henrissat B."/>
            <person name="Martinez A.T."/>
            <person name="Otillar R."/>
            <person name="Spatafora J.W."/>
            <person name="Yadav J.S."/>
            <person name="Aerts A."/>
            <person name="Benoit I."/>
            <person name="Boyd A."/>
            <person name="Carlson A."/>
            <person name="Copeland A."/>
            <person name="Coutinho P.M."/>
            <person name="de Vries R.P."/>
            <person name="Ferreira P."/>
            <person name="Findley K."/>
            <person name="Foster B."/>
            <person name="Gaskell J."/>
            <person name="Glotzer D."/>
            <person name="Gorecki P."/>
            <person name="Heitman J."/>
            <person name="Hesse C."/>
            <person name="Hori C."/>
            <person name="Igarashi K."/>
            <person name="Jurgens J.A."/>
            <person name="Kallen N."/>
            <person name="Kersten P."/>
            <person name="Kohler A."/>
            <person name="Kuees U."/>
            <person name="Kumar T.K.A."/>
            <person name="Kuo A."/>
            <person name="LaButti K."/>
            <person name="Larrondo L.F."/>
            <person name="Lindquist E."/>
            <person name="Ling A."/>
            <person name="Lombard V."/>
            <person name="Lucas S."/>
            <person name="Lundell T."/>
            <person name="Martin R."/>
            <person name="McLaughlin D.J."/>
            <person name="Morgenstern I."/>
            <person name="Morin E."/>
            <person name="Murat C."/>
            <person name="Nagy L.G."/>
            <person name="Nolan M."/>
            <person name="Ohm R.A."/>
            <person name="Patyshakuliyeva A."/>
            <person name="Rokas A."/>
            <person name="Ruiz-Duenas F.J."/>
            <person name="Sabat G."/>
            <person name="Salamov A."/>
            <person name="Samejima M."/>
            <person name="Schmutz J."/>
            <person name="Slot J.C."/>
            <person name="St John F."/>
            <person name="Stenlid J."/>
            <person name="Sun H."/>
            <person name="Sun S."/>
            <person name="Syed K."/>
            <person name="Tsang A."/>
            <person name="Wiebenga A."/>
            <person name="Young D."/>
            <person name="Pisabarro A."/>
            <person name="Eastwood D.C."/>
            <person name="Martin F."/>
            <person name="Cullen D."/>
            <person name="Grigoriev I.V."/>
            <person name="Hibbett D.S."/>
        </authorList>
    </citation>
    <scope>NUCLEOTIDE SEQUENCE</scope>
    <source>
        <strain evidence="4">FP-58527</strain>
    </source>
</reference>
<dbReference type="InParanoid" id="S8EDY4"/>
<feature type="region of interest" description="Disordered" evidence="1">
    <location>
        <begin position="240"/>
        <end position="287"/>
    </location>
</feature>
<feature type="compositionally biased region" description="Low complexity" evidence="1">
    <location>
        <begin position="256"/>
        <end position="269"/>
    </location>
</feature>
<dbReference type="InterPro" id="IPR029063">
    <property type="entry name" value="SAM-dependent_MTases_sf"/>
</dbReference>
<evidence type="ECO:0000313" key="4">
    <source>
        <dbReference type="Proteomes" id="UP000015241"/>
    </source>
</evidence>
<dbReference type="CDD" id="cd02440">
    <property type="entry name" value="AdoMet_MTases"/>
    <property type="match status" value="1"/>
</dbReference>
<evidence type="ECO:0000256" key="1">
    <source>
        <dbReference type="SAM" id="MobiDB-lite"/>
    </source>
</evidence>
<proteinExistence type="predicted"/>
<dbReference type="STRING" id="743788.S8EDY4"/>
<evidence type="ECO:0000313" key="3">
    <source>
        <dbReference type="EMBL" id="EPT01439.1"/>
    </source>
</evidence>
<dbReference type="SUPFAM" id="SSF53335">
    <property type="entry name" value="S-adenosyl-L-methionine-dependent methyltransferases"/>
    <property type="match status" value="1"/>
</dbReference>
<dbReference type="eggNOG" id="ENOG502RZPZ">
    <property type="taxonomic scope" value="Eukaryota"/>
</dbReference>
<protein>
    <recommendedName>
        <fullName evidence="2">Methyltransferase domain-containing protein</fullName>
    </recommendedName>
</protein>
<dbReference type="Proteomes" id="UP000015241">
    <property type="component" value="Unassembled WGS sequence"/>
</dbReference>
<feature type="compositionally biased region" description="Basic and acidic residues" evidence="1">
    <location>
        <begin position="270"/>
        <end position="287"/>
    </location>
</feature>
<dbReference type="AlphaFoldDB" id="S8EDY4"/>
<feature type="compositionally biased region" description="Polar residues" evidence="1">
    <location>
        <begin position="205"/>
        <end position="219"/>
    </location>
</feature>
<dbReference type="PANTHER" id="PTHR43591:SF105">
    <property type="entry name" value="METHYLTRANSFERASE DOMAIN-CONTAINING PROTEIN-RELATED"/>
    <property type="match status" value="1"/>
</dbReference>
<keyword evidence="4" id="KW-1185">Reference proteome</keyword>
<dbReference type="EMBL" id="KE504142">
    <property type="protein sequence ID" value="EPT01439.1"/>
    <property type="molecule type" value="Genomic_DNA"/>
</dbReference>
<dbReference type="GO" id="GO:0008168">
    <property type="term" value="F:methyltransferase activity"/>
    <property type="evidence" value="ECO:0007669"/>
    <property type="project" value="TreeGrafter"/>
</dbReference>
<dbReference type="Gene3D" id="3.40.50.150">
    <property type="entry name" value="Vaccinia Virus protein VP39"/>
    <property type="match status" value="1"/>
</dbReference>
<gene>
    <name evidence="3" type="ORF">FOMPIDRAFT_1161751</name>
</gene>
<feature type="region of interest" description="Disordered" evidence="1">
    <location>
        <begin position="191"/>
        <end position="222"/>
    </location>
</feature>
<accession>S8EDY4</accession>
<sequence length="523" mass="58418">MQSTTSLGSSKSGVSRDVQDELMSKGRKRLRDVGYKKWSLPYPLVRTDEAVLFENWNCLFLGGLVRAVSMHPFDEPPKRVLDVGCGTGCWVLEACKLWPNTSIVGLDILKCQPDLANPELERTDLASRVTWVNADFLEPLPFRDGQFDFVRMSQIALAVPEDEWQYLFEECARVLEPGGIVEIVDDDLIFPSGPQSAREEDRMSRSTGSHSVPQNSTMGSASTLSFASSSSILSADNKVLSPTLASPHPTPPPSAIAPSASMDSASSQPREADQYTQKDPERNVDKKDHSRLVKAWEAMLHTRFLAPQVSSILPFYLSTCFSDIRMMPSLHILLPPNTDQLNSSKESFDLPGQGSETPQDLAELYLSLSLHGNKISVDRAAGASKAPKQPWKHATIASWASIHLARSLDTIRACKGAMWDAYLEGRGFGDHPEADEGHLRDDFETAWDNWEADMKDRMCMRAKLHEALGWVEPGTSEQPNWKVWRERANEMEMMEFQDPFGYYISPENLCRSIKGFVGYKPKA</sequence>
<dbReference type="PANTHER" id="PTHR43591">
    <property type="entry name" value="METHYLTRANSFERASE"/>
    <property type="match status" value="1"/>
</dbReference>
<dbReference type="OrthoDB" id="2013972at2759"/>
<name>S8EDY4_FOMSC</name>
<organism evidence="3 4">
    <name type="scientific">Fomitopsis schrenkii</name>
    <name type="common">Brown rot fungus</name>
    <dbReference type="NCBI Taxonomy" id="2126942"/>
    <lineage>
        <taxon>Eukaryota</taxon>
        <taxon>Fungi</taxon>
        <taxon>Dikarya</taxon>
        <taxon>Basidiomycota</taxon>
        <taxon>Agaricomycotina</taxon>
        <taxon>Agaricomycetes</taxon>
        <taxon>Polyporales</taxon>
        <taxon>Fomitopsis</taxon>
    </lineage>
</organism>
<feature type="domain" description="Methyltransferase" evidence="2">
    <location>
        <begin position="80"/>
        <end position="179"/>
    </location>
</feature>
<dbReference type="Pfam" id="PF13649">
    <property type="entry name" value="Methyltransf_25"/>
    <property type="match status" value="1"/>
</dbReference>